<evidence type="ECO:0000313" key="2">
    <source>
        <dbReference type="EMBL" id="KAF6198422.1"/>
    </source>
</evidence>
<dbReference type="AlphaFoldDB" id="A0A6A4IWX6"/>
<evidence type="ECO:0000313" key="3">
    <source>
        <dbReference type="Proteomes" id="UP000466442"/>
    </source>
</evidence>
<accession>A0A6A4IWX6</accession>
<keyword evidence="3" id="KW-1185">Reference proteome</keyword>
<dbReference type="InterPro" id="IPR036397">
    <property type="entry name" value="RNaseH_sf"/>
</dbReference>
<dbReference type="SUPFAM" id="SSF53098">
    <property type="entry name" value="Ribonuclease H-like"/>
    <property type="match status" value="1"/>
</dbReference>
<evidence type="ECO:0000259" key="1">
    <source>
        <dbReference type="PROSITE" id="PS50879"/>
    </source>
</evidence>
<dbReference type="OrthoDB" id="6592833at2759"/>
<reference evidence="2" key="1">
    <citation type="journal article" date="2021" name="Mol. Ecol. Resour.">
        <title>Apolygus lucorum genome provides insights into omnivorousness and mesophyll feeding.</title>
        <authorList>
            <person name="Liu Y."/>
            <person name="Liu H."/>
            <person name="Wang H."/>
            <person name="Huang T."/>
            <person name="Liu B."/>
            <person name="Yang B."/>
            <person name="Yin L."/>
            <person name="Li B."/>
            <person name="Zhang Y."/>
            <person name="Zhang S."/>
            <person name="Jiang F."/>
            <person name="Zhang X."/>
            <person name="Ren Y."/>
            <person name="Wang B."/>
            <person name="Wang S."/>
            <person name="Lu Y."/>
            <person name="Wu K."/>
            <person name="Fan W."/>
            <person name="Wang G."/>
        </authorList>
    </citation>
    <scope>NUCLEOTIDE SEQUENCE</scope>
    <source>
        <strain evidence="2">12Hb</strain>
    </source>
</reference>
<comment type="caution">
    <text evidence="2">The sequence shown here is derived from an EMBL/GenBank/DDBJ whole genome shotgun (WGS) entry which is preliminary data.</text>
</comment>
<dbReference type="Gene3D" id="3.30.420.10">
    <property type="entry name" value="Ribonuclease H-like superfamily/Ribonuclease H"/>
    <property type="match status" value="1"/>
</dbReference>
<sequence>MAKFRLGAGCSNNQAELFAVAEALEWLLHQSVVNTQRSACIYTDSEVSLALLRNHRIHLPTVERVRRLLFNLRGSWAIGLLWVKAHVGVLGNEVADILAKEAAGGMDLPESFSSVPRTFVRRVLHEGTVSSWNELWIHNDETAQYTKQFFPSVYARLRAQLKVNHKLTQALSAHGKNRAYLRRIGIIADDTCPCSEGVPQTWEHLIVDCVMFEPQRSRLIRRTVLGGSGWPVDLQVLVSKYLNDFTVFINEVNFDLF</sequence>
<dbReference type="PROSITE" id="PS50879">
    <property type="entry name" value="RNASE_H_1"/>
    <property type="match status" value="1"/>
</dbReference>
<name>A0A6A4IWX6_APOLU</name>
<dbReference type="CDD" id="cd09276">
    <property type="entry name" value="Rnase_HI_RT_non_LTR"/>
    <property type="match status" value="1"/>
</dbReference>
<protein>
    <recommendedName>
        <fullName evidence="1">RNase H type-1 domain-containing protein</fullName>
    </recommendedName>
</protein>
<proteinExistence type="predicted"/>
<dbReference type="Proteomes" id="UP000466442">
    <property type="component" value="Linkage Group LG16"/>
</dbReference>
<gene>
    <name evidence="2" type="ORF">GE061_008170</name>
</gene>
<dbReference type="GO" id="GO:0004523">
    <property type="term" value="F:RNA-DNA hybrid ribonuclease activity"/>
    <property type="evidence" value="ECO:0007669"/>
    <property type="project" value="InterPro"/>
</dbReference>
<dbReference type="EMBL" id="WIXP02000016">
    <property type="protein sequence ID" value="KAF6198422.1"/>
    <property type="molecule type" value="Genomic_DNA"/>
</dbReference>
<feature type="domain" description="RNase H type-1" evidence="1">
    <location>
        <begin position="1"/>
        <end position="104"/>
    </location>
</feature>
<dbReference type="InterPro" id="IPR012337">
    <property type="entry name" value="RNaseH-like_sf"/>
</dbReference>
<dbReference type="Pfam" id="PF00075">
    <property type="entry name" value="RNase_H"/>
    <property type="match status" value="1"/>
</dbReference>
<dbReference type="InterPro" id="IPR002156">
    <property type="entry name" value="RNaseH_domain"/>
</dbReference>
<dbReference type="GO" id="GO:0003676">
    <property type="term" value="F:nucleic acid binding"/>
    <property type="evidence" value="ECO:0007669"/>
    <property type="project" value="InterPro"/>
</dbReference>
<organism evidence="2 3">
    <name type="scientific">Apolygus lucorum</name>
    <name type="common">Small green plant bug</name>
    <name type="synonym">Lygocoris lucorum</name>
    <dbReference type="NCBI Taxonomy" id="248454"/>
    <lineage>
        <taxon>Eukaryota</taxon>
        <taxon>Metazoa</taxon>
        <taxon>Ecdysozoa</taxon>
        <taxon>Arthropoda</taxon>
        <taxon>Hexapoda</taxon>
        <taxon>Insecta</taxon>
        <taxon>Pterygota</taxon>
        <taxon>Neoptera</taxon>
        <taxon>Paraneoptera</taxon>
        <taxon>Hemiptera</taxon>
        <taxon>Heteroptera</taxon>
        <taxon>Panheteroptera</taxon>
        <taxon>Cimicomorpha</taxon>
        <taxon>Miridae</taxon>
        <taxon>Mirini</taxon>
        <taxon>Apolygus</taxon>
    </lineage>
</organism>